<dbReference type="Proteomes" id="UP000050465">
    <property type="component" value="Unassembled WGS sequence"/>
</dbReference>
<dbReference type="STRING" id="1666911.HLUCCA11_14860"/>
<reference evidence="3 4" key="1">
    <citation type="submission" date="2015-09" db="EMBL/GenBank/DDBJ databases">
        <title>Identification and resolution of microdiversity through metagenomic sequencing of parallel consortia.</title>
        <authorList>
            <person name="Nelson W.C."/>
            <person name="Romine M.F."/>
            <person name="Lindemann S.R."/>
        </authorList>
    </citation>
    <scope>NUCLEOTIDE SEQUENCE [LARGE SCALE GENOMIC DNA]</scope>
    <source>
        <strain evidence="3">Ana</strain>
    </source>
</reference>
<proteinExistence type="predicted"/>
<dbReference type="InterPro" id="IPR018710">
    <property type="entry name" value="DUF2232"/>
</dbReference>
<sequence>MSLPDPSHTQDSDPQDSDPQNSDPQNLDIQDSDPQNSDIQDSDLQNSGDWIPDDWIPSSTAANVRTRRSRKPPHSNPPPSKKHSAELFPIPPAQSKSAVDSDEAIAATHPSPASSLSYPSTIGPLPLVETAFLASAASLMWLINMYFPPGPLLRILFPLPIALVYLRWNLRSAWMAAVVSGLLLTILLGPTRSIFFVMPYGFLGVQLGCLWRRRASWELSIFTGGILVALGTFFRLWLLSLLAGEDLWGYLIAQITQFIDWGVRLLTNWGWIGLGVLGEPSMGVIAAAAVVTVLFSSMVYLFTVHLAAWLVLERLGVAMPEPPGWVQALIDE</sequence>
<keyword evidence="2" id="KW-0472">Membrane</keyword>
<gene>
    <name evidence="3" type="ORF">HLUCCA11_14860</name>
</gene>
<dbReference type="EMBL" id="LJZR01000020">
    <property type="protein sequence ID" value="KPQ34380.1"/>
    <property type="molecule type" value="Genomic_DNA"/>
</dbReference>
<evidence type="ECO:0000256" key="2">
    <source>
        <dbReference type="SAM" id="Phobius"/>
    </source>
</evidence>
<comment type="caution">
    <text evidence="3">The sequence shown here is derived from an EMBL/GenBank/DDBJ whole genome shotgun (WGS) entry which is preliminary data.</text>
</comment>
<dbReference type="PATRIC" id="fig|1666911.3.peg.237"/>
<feature type="compositionally biased region" description="Polar residues" evidence="1">
    <location>
        <begin position="27"/>
        <end position="48"/>
    </location>
</feature>
<evidence type="ECO:0000313" key="4">
    <source>
        <dbReference type="Proteomes" id="UP000050465"/>
    </source>
</evidence>
<organism evidence="3 4">
    <name type="scientific">Phormidesmis priestleyi Ana</name>
    <dbReference type="NCBI Taxonomy" id="1666911"/>
    <lineage>
        <taxon>Bacteria</taxon>
        <taxon>Bacillati</taxon>
        <taxon>Cyanobacteriota</taxon>
        <taxon>Cyanophyceae</taxon>
        <taxon>Leptolyngbyales</taxon>
        <taxon>Leptolyngbyaceae</taxon>
        <taxon>Phormidesmis</taxon>
    </lineage>
</organism>
<dbReference type="PANTHER" id="PTHR37185:SF3">
    <property type="entry name" value="MEMBRANE PROTEIN"/>
    <property type="match status" value="1"/>
</dbReference>
<evidence type="ECO:0000256" key="1">
    <source>
        <dbReference type="SAM" id="MobiDB-lite"/>
    </source>
</evidence>
<name>A0A0P7YUV2_9CYAN</name>
<keyword evidence="2" id="KW-1133">Transmembrane helix</keyword>
<feature type="transmembrane region" description="Helical" evidence="2">
    <location>
        <begin position="168"/>
        <end position="188"/>
    </location>
</feature>
<feature type="transmembrane region" description="Helical" evidence="2">
    <location>
        <begin position="284"/>
        <end position="312"/>
    </location>
</feature>
<protein>
    <submittedName>
        <fullName evidence="3">Putative membrane protein</fullName>
    </submittedName>
</protein>
<keyword evidence="2" id="KW-0812">Transmembrane</keyword>
<dbReference type="Pfam" id="PF09991">
    <property type="entry name" value="DUF2232"/>
    <property type="match status" value="1"/>
</dbReference>
<evidence type="ECO:0000313" key="3">
    <source>
        <dbReference type="EMBL" id="KPQ34380.1"/>
    </source>
</evidence>
<feature type="transmembrane region" description="Helical" evidence="2">
    <location>
        <begin position="219"/>
        <end position="238"/>
    </location>
</feature>
<dbReference type="PANTHER" id="PTHR37185">
    <property type="entry name" value="MEMBRANE PROTEIN"/>
    <property type="match status" value="1"/>
</dbReference>
<feature type="region of interest" description="Disordered" evidence="1">
    <location>
        <begin position="1"/>
        <end position="117"/>
    </location>
</feature>
<accession>A0A0P7YUV2</accession>
<dbReference type="AlphaFoldDB" id="A0A0P7YUV2"/>